<sequence length="155" mass="15743">MAKNRGCATGPYGSSSQTSTLRNADSWAMFASVSYFQTAWSLVNTPQPDCSAPLQDYEDSNPEGTREQDTDRPNPSYGSPKPPAADPASAPGPDGPVPAIPYNPSAAVPSGLANPFPGAEAYFSSVAAAQPSSATCSNVPSGCTASPPGCVAQCP</sequence>
<name>A0A9P8RMD0_9PEZI</name>
<evidence type="ECO:0000313" key="3">
    <source>
        <dbReference type="Proteomes" id="UP000750711"/>
    </source>
</evidence>
<protein>
    <submittedName>
        <fullName evidence="2">Uncharacterized protein</fullName>
    </submittedName>
</protein>
<proteinExistence type="predicted"/>
<gene>
    <name evidence="2" type="ORF">GP486_005388</name>
</gene>
<comment type="caution">
    <text evidence="2">The sequence shown here is derived from an EMBL/GenBank/DDBJ whole genome shotgun (WGS) entry which is preliminary data.</text>
</comment>
<dbReference type="Proteomes" id="UP000750711">
    <property type="component" value="Unassembled WGS sequence"/>
</dbReference>
<dbReference type="AlphaFoldDB" id="A0A9P8RMD0"/>
<keyword evidence="3" id="KW-1185">Reference proteome</keyword>
<feature type="region of interest" description="Disordered" evidence="1">
    <location>
        <begin position="1"/>
        <end position="20"/>
    </location>
</feature>
<reference evidence="2" key="1">
    <citation type="submission" date="2021-03" db="EMBL/GenBank/DDBJ databases">
        <title>Comparative genomics and phylogenomic investigation of the class Geoglossomycetes provide insights into ecological specialization and systematics.</title>
        <authorList>
            <person name="Melie T."/>
            <person name="Pirro S."/>
            <person name="Miller A.N."/>
            <person name="Quandt A."/>
        </authorList>
    </citation>
    <scope>NUCLEOTIDE SEQUENCE</scope>
    <source>
        <strain evidence="2">CAQ_001_2017</strain>
    </source>
</reference>
<evidence type="ECO:0000313" key="2">
    <source>
        <dbReference type="EMBL" id="KAH0556824.1"/>
    </source>
</evidence>
<evidence type="ECO:0000256" key="1">
    <source>
        <dbReference type="SAM" id="MobiDB-lite"/>
    </source>
</evidence>
<accession>A0A9P8RMD0</accession>
<organism evidence="2 3">
    <name type="scientific">Trichoglossum hirsutum</name>
    <dbReference type="NCBI Taxonomy" id="265104"/>
    <lineage>
        <taxon>Eukaryota</taxon>
        <taxon>Fungi</taxon>
        <taxon>Dikarya</taxon>
        <taxon>Ascomycota</taxon>
        <taxon>Pezizomycotina</taxon>
        <taxon>Geoglossomycetes</taxon>
        <taxon>Geoglossales</taxon>
        <taxon>Geoglossaceae</taxon>
        <taxon>Trichoglossum</taxon>
    </lineage>
</organism>
<feature type="region of interest" description="Disordered" evidence="1">
    <location>
        <begin position="47"/>
        <end position="111"/>
    </location>
</feature>
<dbReference type="EMBL" id="JAGHQM010001000">
    <property type="protein sequence ID" value="KAH0556824.1"/>
    <property type="molecule type" value="Genomic_DNA"/>
</dbReference>